<dbReference type="Proteomes" id="UP000652231">
    <property type="component" value="Unassembled WGS sequence"/>
</dbReference>
<organism evidence="1 2">
    <name type="scientific">Planktosalinus lacus</name>
    <dbReference type="NCBI Taxonomy" id="1526573"/>
    <lineage>
        <taxon>Bacteria</taxon>
        <taxon>Pseudomonadati</taxon>
        <taxon>Bacteroidota</taxon>
        <taxon>Flavobacteriia</taxon>
        <taxon>Flavobacteriales</taxon>
        <taxon>Flavobacteriaceae</taxon>
        <taxon>Planktosalinus</taxon>
    </lineage>
</organism>
<reference evidence="1" key="1">
    <citation type="journal article" date="2014" name="Int. J. Syst. Evol. Microbiol.">
        <title>Complete genome sequence of Corynebacterium casei LMG S-19264T (=DSM 44701T), isolated from a smear-ripened cheese.</title>
        <authorList>
            <consortium name="US DOE Joint Genome Institute (JGI-PGF)"/>
            <person name="Walter F."/>
            <person name="Albersmeier A."/>
            <person name="Kalinowski J."/>
            <person name="Ruckert C."/>
        </authorList>
    </citation>
    <scope>NUCLEOTIDE SEQUENCE</scope>
    <source>
        <strain evidence="1">CGMCC 1.12924</strain>
    </source>
</reference>
<dbReference type="EMBL" id="BMGK01000004">
    <property type="protein sequence ID" value="GGD90019.1"/>
    <property type="molecule type" value="Genomic_DNA"/>
</dbReference>
<proteinExistence type="predicted"/>
<sequence length="124" mass="14262">MKNNSILIKTVIIVCLLFTVDSFSQEKETIPQGTFNYEMYFAEFGGRMENSTCNVEIKDNRIKVLQDGTTNFMGGKVIFEGLVIRHKSDVWILARDEEDKNAEEIGGCTEFPVIYFDCKLIEWC</sequence>
<name>A0A8J2V9Z0_9FLAO</name>
<reference evidence="1" key="2">
    <citation type="submission" date="2020-09" db="EMBL/GenBank/DDBJ databases">
        <authorList>
            <person name="Sun Q."/>
            <person name="Zhou Y."/>
        </authorList>
    </citation>
    <scope>NUCLEOTIDE SEQUENCE</scope>
    <source>
        <strain evidence="1">CGMCC 1.12924</strain>
    </source>
</reference>
<evidence type="ECO:0000313" key="2">
    <source>
        <dbReference type="Proteomes" id="UP000652231"/>
    </source>
</evidence>
<comment type="caution">
    <text evidence="1">The sequence shown here is derived from an EMBL/GenBank/DDBJ whole genome shotgun (WGS) entry which is preliminary data.</text>
</comment>
<evidence type="ECO:0000313" key="1">
    <source>
        <dbReference type="EMBL" id="GGD90019.1"/>
    </source>
</evidence>
<protein>
    <submittedName>
        <fullName evidence="1">Uncharacterized protein</fullName>
    </submittedName>
</protein>
<dbReference type="AlphaFoldDB" id="A0A8J2V9Z0"/>
<gene>
    <name evidence="1" type="ORF">GCM10011312_12380</name>
</gene>
<keyword evidence="2" id="KW-1185">Reference proteome</keyword>
<accession>A0A8J2V9Z0</accession>